<feature type="compositionally biased region" description="Polar residues" evidence="1">
    <location>
        <begin position="70"/>
        <end position="85"/>
    </location>
</feature>
<dbReference type="EMBL" id="LFZN01000168">
    <property type="protein sequence ID" value="KXS96657.1"/>
    <property type="molecule type" value="Genomic_DNA"/>
</dbReference>
<dbReference type="AlphaFoldDB" id="A0A139H2H1"/>
<organism evidence="2 3">
    <name type="scientific">Pseudocercospora eumusae</name>
    <dbReference type="NCBI Taxonomy" id="321146"/>
    <lineage>
        <taxon>Eukaryota</taxon>
        <taxon>Fungi</taxon>
        <taxon>Dikarya</taxon>
        <taxon>Ascomycota</taxon>
        <taxon>Pezizomycotina</taxon>
        <taxon>Dothideomycetes</taxon>
        <taxon>Dothideomycetidae</taxon>
        <taxon>Mycosphaerellales</taxon>
        <taxon>Mycosphaerellaceae</taxon>
        <taxon>Pseudocercospora</taxon>
    </lineage>
</organism>
<gene>
    <name evidence="2" type="ORF">AC578_6918</name>
</gene>
<dbReference type="PANTHER" id="PTHR30613">
    <property type="entry name" value="UNCHARACTERIZED PROTEIN YBIU-RELATED"/>
    <property type="match status" value="1"/>
</dbReference>
<keyword evidence="3" id="KW-1185">Reference proteome</keyword>
<feature type="compositionally biased region" description="Polar residues" evidence="1">
    <location>
        <begin position="798"/>
        <end position="810"/>
    </location>
</feature>
<dbReference type="InterPro" id="IPR010856">
    <property type="entry name" value="Gig2-like"/>
</dbReference>
<feature type="region of interest" description="Disordered" evidence="1">
    <location>
        <begin position="794"/>
        <end position="817"/>
    </location>
</feature>
<comment type="caution">
    <text evidence="2">The sequence shown here is derived from an EMBL/GenBank/DDBJ whole genome shotgun (WGS) entry which is preliminary data.</text>
</comment>
<evidence type="ECO:0000256" key="1">
    <source>
        <dbReference type="SAM" id="MobiDB-lite"/>
    </source>
</evidence>
<reference evidence="2 3" key="1">
    <citation type="submission" date="2015-07" db="EMBL/GenBank/DDBJ databases">
        <title>Comparative genomics of the Sigatoka disease complex on banana suggests a link between parallel evolutionary changes in Pseudocercospora fijiensis and Pseudocercospora eumusae and increased virulence on the banana host.</title>
        <authorList>
            <person name="Chang T.-C."/>
            <person name="Salvucci A."/>
            <person name="Crous P.W."/>
            <person name="Stergiopoulos I."/>
        </authorList>
    </citation>
    <scope>NUCLEOTIDE SEQUENCE [LARGE SCALE GENOMIC DNA]</scope>
    <source>
        <strain evidence="2 3">CBS 114824</strain>
    </source>
</reference>
<evidence type="ECO:0008006" key="4">
    <source>
        <dbReference type="Google" id="ProtNLM"/>
    </source>
</evidence>
<feature type="region of interest" description="Disordered" evidence="1">
    <location>
        <begin position="684"/>
        <end position="751"/>
    </location>
</feature>
<dbReference type="PANTHER" id="PTHR30613:SF1">
    <property type="entry name" value="DUF1479 DOMAIN PROTEIN (AFU_ORTHOLOGUE AFUA_5G09280)"/>
    <property type="match status" value="1"/>
</dbReference>
<dbReference type="Proteomes" id="UP000070133">
    <property type="component" value="Unassembled WGS sequence"/>
</dbReference>
<evidence type="ECO:0000313" key="2">
    <source>
        <dbReference type="EMBL" id="KXS96657.1"/>
    </source>
</evidence>
<feature type="compositionally biased region" description="Basic and acidic residues" evidence="1">
    <location>
        <begin position="714"/>
        <end position="723"/>
    </location>
</feature>
<protein>
    <recommendedName>
        <fullName evidence="4">DUF1479 domain protein</fullName>
    </recommendedName>
</protein>
<feature type="region of interest" description="Disordered" evidence="1">
    <location>
        <begin position="60"/>
        <end position="85"/>
    </location>
</feature>
<name>A0A139H2H1_9PEZI</name>
<accession>A0A139H2H1</accession>
<dbReference type="SUPFAM" id="SSF51197">
    <property type="entry name" value="Clavaminate synthase-like"/>
    <property type="match status" value="1"/>
</dbReference>
<dbReference type="Pfam" id="PF07350">
    <property type="entry name" value="Gig2-like"/>
    <property type="match status" value="1"/>
</dbReference>
<dbReference type="STRING" id="321146.A0A139H2H1"/>
<evidence type="ECO:0000313" key="3">
    <source>
        <dbReference type="Proteomes" id="UP000070133"/>
    </source>
</evidence>
<dbReference type="InterPro" id="IPR027443">
    <property type="entry name" value="IPNS-like_sf"/>
</dbReference>
<dbReference type="Gene3D" id="2.60.120.330">
    <property type="entry name" value="B-lactam Antibiotic, Isopenicillin N Synthase, Chain"/>
    <property type="match status" value="1"/>
</dbReference>
<dbReference type="OrthoDB" id="8249012at2759"/>
<proteinExistence type="predicted"/>
<sequence length="817" mass="90707">MGMDRYHSVGGAFRLYAGGRPDWEVRLRFVSPSNADELKPSQQHCKAVVVIRTTAAADIDMGDSTPAPLSEQQSKGSRKGLQSCQQACTQKTRTAASASAQKREGDISDAFASLSGIEFKPLEPRFAELKSRLIAGHEEEVYDSWNRLLASLREEIPLIAEKGPRIVPEIDFNDIDHASDDFRAEHRKRGVAVIRNVIPEQEALALKKELREYIEANPHTKAFPPENPQVYELYWSPSQIKARSHPNLIKAQRFLMEFWHSKDPNAPISSSHPMIYADRLRMRLPGDAKFALGPHVDGGSCERWEEDGYGRGHVYDKIFEGKWEEYDPWESSCRLPVVSDLYQGVGACSMFRMFQGWLSLSSTGPFEGTLLVNPLLSRATAYYLLRPFFSPKRPARDPTAETYEEAFLSPTNWTLSKDQDSWLQGATPGHGQELRAQLHPHLNLPSSMVHVPRVNPGDYVSWHCDTIHAVDQVHAGKSDSSVLYIPACPLTVSNAEFAARQRDAFLAGYPCPDFGGGKGESEHIGRPGVEQVRKVNPIEGMRAFGLEAWDSSEPGLTKGQQEAMIAANKTLGFTVFFDNSNSSRRATAAPVTAWLRVPLDWYSSATFAQFPDESHASIKRTFHTPASNRLLPPTRRQFCGYCGTTLTAYNEAQQPRGFGGRDDTLDVTLSSLLSESLDRLESLNILPDSDSDEDSVRSPTEGLVRGGTIDEEDHIPTNEERPGGVDAPPAGATTVPVRTSQQGVAAPHRMHSRGVPYFEDMIEHSRLGRIKRRRGGHTSRDGTYSVQWEIVEIGGEEPTSNATATEPSGSKRQRLDI</sequence>